<feature type="domain" description="BZIP" evidence="18">
    <location>
        <begin position="175"/>
        <end position="238"/>
    </location>
</feature>
<keyword evidence="5" id="KW-0256">Endoplasmic reticulum</keyword>
<dbReference type="SUPFAM" id="SSF57959">
    <property type="entry name" value="Leucine zipper domain"/>
    <property type="match status" value="1"/>
</dbReference>
<dbReference type="PANTHER" id="PTHR45996:SF1">
    <property type="entry name" value="CYCLIC AMP-RESPONSIVE ELEMENT-BINDING PROTEIN 3-LIKE PROTEIN 3"/>
    <property type="match status" value="1"/>
</dbReference>
<dbReference type="PROSITE" id="PS00036">
    <property type="entry name" value="BZIP_BASIC"/>
    <property type="match status" value="1"/>
</dbReference>
<dbReference type="Pfam" id="PF00170">
    <property type="entry name" value="bZIP_1"/>
    <property type="match status" value="1"/>
</dbReference>
<feature type="region of interest" description="Disordered" evidence="17">
    <location>
        <begin position="337"/>
        <end position="357"/>
    </location>
</feature>
<dbReference type="FunFam" id="1.20.5.170:FF:000042">
    <property type="entry name" value="Cyclic AMP-responsive element-binding protein 3-like protein 3"/>
    <property type="match status" value="1"/>
</dbReference>
<keyword evidence="16" id="KW-0175">Coiled coil</keyword>
<evidence type="ECO:0000256" key="9">
    <source>
        <dbReference type="ARBA" id="ARBA00023125"/>
    </source>
</evidence>
<dbReference type="Gene3D" id="1.20.5.170">
    <property type="match status" value="1"/>
</dbReference>
<keyword evidence="20" id="KW-1185">Reference proteome</keyword>
<dbReference type="STRING" id="94237.ENSMMOP00000000617"/>
<reference evidence="19" key="1">
    <citation type="submission" date="2025-08" db="UniProtKB">
        <authorList>
            <consortium name="Ensembl"/>
        </authorList>
    </citation>
    <scope>IDENTIFICATION</scope>
</reference>
<evidence type="ECO:0000256" key="16">
    <source>
        <dbReference type="SAM" id="Coils"/>
    </source>
</evidence>
<keyword evidence="13" id="KW-0325">Glycoprotein</keyword>
<dbReference type="PANTHER" id="PTHR45996">
    <property type="entry name" value="AGAP001464-PB"/>
    <property type="match status" value="1"/>
</dbReference>
<evidence type="ECO:0000256" key="12">
    <source>
        <dbReference type="ARBA" id="ARBA00023163"/>
    </source>
</evidence>
<keyword evidence="10" id="KW-0472">Membrane</keyword>
<reference evidence="19" key="2">
    <citation type="submission" date="2025-09" db="UniProtKB">
        <authorList>
            <consortium name="Ensembl"/>
        </authorList>
    </citation>
    <scope>IDENTIFICATION</scope>
</reference>
<keyword evidence="14" id="KW-0539">Nucleus</keyword>
<comment type="function">
    <text evidence="15">Transcriptional activator. Binds the cAMP response element (CRE). Activates transcription through box-B element and CRE. Seems to function synergistically with atf6. Regulates FGF21 transcription.</text>
</comment>
<accession>A0A3Q3VQP3</accession>
<keyword evidence="8" id="KW-0805">Transcription regulation</keyword>
<evidence type="ECO:0000256" key="6">
    <source>
        <dbReference type="ARBA" id="ARBA00022968"/>
    </source>
</evidence>
<keyword evidence="6" id="KW-0735">Signal-anchor</keyword>
<dbReference type="InterPro" id="IPR046347">
    <property type="entry name" value="bZIP_sf"/>
</dbReference>
<proteinExistence type="inferred from homology"/>
<keyword evidence="11" id="KW-0010">Activator</keyword>
<dbReference type="InterPro" id="IPR051381">
    <property type="entry name" value="CREB_ATF_subfamily"/>
</dbReference>
<evidence type="ECO:0000256" key="11">
    <source>
        <dbReference type="ARBA" id="ARBA00023159"/>
    </source>
</evidence>
<dbReference type="AlphaFoldDB" id="A0A3Q3VQP3"/>
<feature type="coiled-coil region" evidence="16">
    <location>
        <begin position="200"/>
        <end position="241"/>
    </location>
</feature>
<keyword evidence="9" id="KW-0238">DNA-binding</keyword>
<dbReference type="GO" id="GO:0005789">
    <property type="term" value="C:endoplasmic reticulum membrane"/>
    <property type="evidence" value="ECO:0007669"/>
    <property type="project" value="UniProtKB-SubCell"/>
</dbReference>
<evidence type="ECO:0000256" key="10">
    <source>
        <dbReference type="ARBA" id="ARBA00023136"/>
    </source>
</evidence>
<evidence type="ECO:0000313" key="20">
    <source>
        <dbReference type="Proteomes" id="UP000261620"/>
    </source>
</evidence>
<keyword evidence="12" id="KW-0804">Transcription</keyword>
<dbReference type="Proteomes" id="UP000261620">
    <property type="component" value="Unplaced"/>
</dbReference>
<evidence type="ECO:0000256" key="13">
    <source>
        <dbReference type="ARBA" id="ARBA00023180"/>
    </source>
</evidence>
<evidence type="ECO:0000256" key="3">
    <source>
        <dbReference type="ARBA" id="ARBA00011195"/>
    </source>
</evidence>
<evidence type="ECO:0000256" key="5">
    <source>
        <dbReference type="ARBA" id="ARBA00022824"/>
    </source>
</evidence>
<keyword evidence="7" id="KW-1133">Transmembrane helix</keyword>
<dbReference type="SMART" id="SM00338">
    <property type="entry name" value="BRLZ"/>
    <property type="match status" value="1"/>
</dbReference>
<evidence type="ECO:0000313" key="19">
    <source>
        <dbReference type="Ensembl" id="ENSMMOP00000000617.1"/>
    </source>
</evidence>
<protein>
    <recommendedName>
        <fullName evidence="18">BZIP domain-containing protein</fullName>
    </recommendedName>
</protein>
<dbReference type="GO" id="GO:0005634">
    <property type="term" value="C:nucleus"/>
    <property type="evidence" value="ECO:0007669"/>
    <property type="project" value="TreeGrafter"/>
</dbReference>
<dbReference type="CDD" id="cd14689">
    <property type="entry name" value="bZIP_CREB3"/>
    <property type="match status" value="1"/>
</dbReference>
<organism evidence="19 20">
    <name type="scientific">Mola mola</name>
    <name type="common">Ocean sunfish</name>
    <name type="synonym">Tetraodon mola</name>
    <dbReference type="NCBI Taxonomy" id="94237"/>
    <lineage>
        <taxon>Eukaryota</taxon>
        <taxon>Metazoa</taxon>
        <taxon>Chordata</taxon>
        <taxon>Craniata</taxon>
        <taxon>Vertebrata</taxon>
        <taxon>Euteleostomi</taxon>
        <taxon>Actinopterygii</taxon>
        <taxon>Neopterygii</taxon>
        <taxon>Teleostei</taxon>
        <taxon>Neoteleostei</taxon>
        <taxon>Acanthomorphata</taxon>
        <taxon>Eupercaria</taxon>
        <taxon>Tetraodontiformes</taxon>
        <taxon>Molidae</taxon>
        <taxon>Mola</taxon>
    </lineage>
</organism>
<evidence type="ECO:0000259" key="18">
    <source>
        <dbReference type="PROSITE" id="PS50217"/>
    </source>
</evidence>
<keyword evidence="4" id="KW-0812">Transmembrane</keyword>
<feature type="region of interest" description="Disordered" evidence="17">
    <location>
        <begin position="45"/>
        <end position="83"/>
    </location>
</feature>
<dbReference type="GO" id="GO:0000981">
    <property type="term" value="F:DNA-binding transcription factor activity, RNA polymerase II-specific"/>
    <property type="evidence" value="ECO:0007669"/>
    <property type="project" value="TreeGrafter"/>
</dbReference>
<dbReference type="Ensembl" id="ENSMMOT00000000628.1">
    <property type="protein sequence ID" value="ENSMMOP00000000617.1"/>
    <property type="gene ID" value="ENSMMOG00000000522.1"/>
</dbReference>
<evidence type="ECO:0000256" key="7">
    <source>
        <dbReference type="ARBA" id="ARBA00022989"/>
    </source>
</evidence>
<dbReference type="PROSITE" id="PS50217">
    <property type="entry name" value="BZIP"/>
    <property type="match status" value="1"/>
</dbReference>
<comment type="subunit">
    <text evidence="3">Binds DNA as a dimer.</text>
</comment>
<evidence type="ECO:0000256" key="15">
    <source>
        <dbReference type="ARBA" id="ARBA00057520"/>
    </source>
</evidence>
<evidence type="ECO:0000256" key="4">
    <source>
        <dbReference type="ARBA" id="ARBA00022692"/>
    </source>
</evidence>
<evidence type="ECO:0000256" key="17">
    <source>
        <dbReference type="SAM" id="MobiDB-lite"/>
    </source>
</evidence>
<feature type="compositionally biased region" description="Polar residues" evidence="17">
    <location>
        <begin position="45"/>
        <end position="58"/>
    </location>
</feature>
<name>A0A3Q3VQP3_MOLML</name>
<sequence length="390" mass="43752">MSFQGCDDTELIDWLFDQNDGTVLHGNHHTCDFLCALLTGSDSASGSPLWSPSPSDSGISEDPPSDQMDSPQRPESLPEDDQYFSTSTDVWAPAFPTGRNRIAQFPSDVPRRQLSSGIPLTVKDLLLSGTPEHPPHPSEQSVQELILNEDEKKLLAKEGMTLPSQLPLTKCEERLLKKIRRKIRNKQSAQESRKKKKEYIDGLESRMSACNAHNQELQRKVSQLEKSNMSLMQQLRRLQALVMSTSNKPAQTGTCILVLLLSFSLILFPSLKPLSDTEVSQEDFSPVRIQSRSLQNFQASRVLYVTEPAEDEAEPPSRHFPWDQELDDMSARMGKLGVNHDESGLEPASQNGSREERTDHFHIDPITGHIATLTLDPHRSARLRPHADDM</sequence>
<comment type="subcellular location">
    <subcellularLocation>
        <location evidence="1">Endoplasmic reticulum membrane</location>
        <topology evidence="1">Single-pass type II membrane protein</topology>
    </subcellularLocation>
</comment>
<dbReference type="GO" id="GO:0000978">
    <property type="term" value="F:RNA polymerase II cis-regulatory region sequence-specific DNA binding"/>
    <property type="evidence" value="ECO:0007669"/>
    <property type="project" value="TreeGrafter"/>
</dbReference>
<dbReference type="OMA" id="DSHFFGT"/>
<comment type="similarity">
    <text evidence="2">Belongs to the bZIP family. ATF subfamily.</text>
</comment>
<dbReference type="InterPro" id="IPR004827">
    <property type="entry name" value="bZIP"/>
</dbReference>
<evidence type="ECO:0000256" key="1">
    <source>
        <dbReference type="ARBA" id="ARBA00004648"/>
    </source>
</evidence>
<evidence type="ECO:0000256" key="2">
    <source>
        <dbReference type="ARBA" id="ARBA00009050"/>
    </source>
</evidence>
<evidence type="ECO:0000256" key="8">
    <source>
        <dbReference type="ARBA" id="ARBA00023015"/>
    </source>
</evidence>
<evidence type="ECO:0000256" key="14">
    <source>
        <dbReference type="ARBA" id="ARBA00023242"/>
    </source>
</evidence>